<reference evidence="2" key="1">
    <citation type="journal article" date="2015" name="PLoS Genet.">
        <title>Genome Sequence and Transcriptome Analyses of Chrysochromulina tobin: Metabolic Tools for Enhanced Algal Fitness in the Prominent Order Prymnesiales (Haptophyceae).</title>
        <authorList>
            <person name="Hovde B.T."/>
            <person name="Deodato C.R."/>
            <person name="Hunsperger H.M."/>
            <person name="Ryken S.A."/>
            <person name="Yost W."/>
            <person name="Jha R.K."/>
            <person name="Patterson J."/>
            <person name="Monnat R.J. Jr."/>
            <person name="Barlow S.B."/>
            <person name="Starkenburg S.R."/>
            <person name="Cattolico R.A."/>
        </authorList>
    </citation>
    <scope>NUCLEOTIDE SEQUENCE</scope>
    <source>
        <strain evidence="2">CCMP291</strain>
    </source>
</reference>
<accession>A0A0M0L567</accession>
<comment type="caution">
    <text evidence="1">The sequence shown here is derived from an EMBL/GenBank/DDBJ whole genome shotgun (WGS) entry which is preliminary data.</text>
</comment>
<protein>
    <submittedName>
        <fullName evidence="1">Uncharacterized protein</fullName>
    </submittedName>
</protein>
<dbReference type="Pfam" id="PF11282">
    <property type="entry name" value="DUF3082"/>
    <property type="match status" value="1"/>
</dbReference>
<dbReference type="OrthoDB" id="10596522at2759"/>
<dbReference type="InterPro" id="IPR021434">
    <property type="entry name" value="DUF3082"/>
</dbReference>
<evidence type="ECO:0000313" key="1">
    <source>
        <dbReference type="EMBL" id="KOO45992.1"/>
    </source>
</evidence>
<evidence type="ECO:0000313" key="2">
    <source>
        <dbReference type="Proteomes" id="UP000037460"/>
    </source>
</evidence>
<organism evidence="1 2">
    <name type="scientific">Chrysochromulina tobinii</name>
    <dbReference type="NCBI Taxonomy" id="1460289"/>
    <lineage>
        <taxon>Eukaryota</taxon>
        <taxon>Haptista</taxon>
        <taxon>Haptophyta</taxon>
        <taxon>Prymnesiophyceae</taxon>
        <taxon>Prymnesiales</taxon>
        <taxon>Chrysochromulinaceae</taxon>
        <taxon>Chrysochromulina</taxon>
    </lineage>
</organism>
<proteinExistence type="predicted"/>
<dbReference type="AlphaFoldDB" id="A0A0M0L567"/>
<dbReference type="Proteomes" id="UP000037460">
    <property type="component" value="Unassembled WGS sequence"/>
</dbReference>
<dbReference type="EMBL" id="JWZX01000558">
    <property type="protein sequence ID" value="KOO45992.1"/>
    <property type="molecule type" value="Genomic_DNA"/>
</dbReference>
<keyword evidence="2" id="KW-1185">Reference proteome</keyword>
<gene>
    <name evidence="1" type="ORF">Ctob_013599</name>
</gene>
<sequence length="235" mass="25439">MSNVIVCLALAFAPPQRVPYSRAAALRRAVHIVAELGLQPRDELKPRFARADDETKTSFTPDKARVEQWPTAPAAKSNEALLAEIRALQPKRPEPPPEKKPTDLNGISPWLLILGASSYGAVSVLAYHFTMGATDMFNNQPISDDTFYVVARFSTVARYVVIAMGALGSTVCAIAAAGQLALCVQVSIGIARGELDPNAKRIDPYGGRKQGQLEKMLRLMLGDKAAGLGIEDRRQ</sequence>
<name>A0A0M0L567_9EUKA</name>